<keyword evidence="1" id="KW-0812">Transmembrane</keyword>
<keyword evidence="1" id="KW-0472">Membrane</keyword>
<dbReference type="SUPFAM" id="SSF48317">
    <property type="entry name" value="Acid phosphatase/Vanadium-dependent haloperoxidase"/>
    <property type="match status" value="1"/>
</dbReference>
<evidence type="ECO:0000313" key="4">
    <source>
        <dbReference type="Proteomes" id="UP000315995"/>
    </source>
</evidence>
<sequence length="243" mass="26444">MDHLNPVEHLDIRAFLSRPEIRAAGALIVVILVGLGFVELADAVSDRDTSGFDQAILTALRQGPNHAELIGPAWMEGVAADLTALGSFPVAFVLSMLVIGYLLLARYYSHALDVFLSLAGGTALVMLLKDVFMRPRPTMIPEIYDLSTSSFPSGHATTAAVVYLTLGILIARFATRRRLALYVIATSFFLTFLVGLTRVAMGVHYPTDVIGGWAIGAGWAVFCWLAVSVWENWKKHAEPQEAE</sequence>
<dbReference type="RefSeq" id="WP_141197050.1">
    <property type="nucleotide sequence ID" value="NZ_CP041186.1"/>
</dbReference>
<evidence type="ECO:0000256" key="1">
    <source>
        <dbReference type="SAM" id="Phobius"/>
    </source>
</evidence>
<feature type="domain" description="Phosphatidic acid phosphatase type 2/haloperoxidase" evidence="2">
    <location>
        <begin position="112"/>
        <end position="224"/>
    </location>
</feature>
<organism evidence="3 4">
    <name type="scientific">Persicimonas caeni</name>
    <dbReference type="NCBI Taxonomy" id="2292766"/>
    <lineage>
        <taxon>Bacteria</taxon>
        <taxon>Deltaproteobacteria</taxon>
        <taxon>Bradymonadales</taxon>
        <taxon>Bradymonadaceae</taxon>
        <taxon>Persicimonas</taxon>
    </lineage>
</organism>
<dbReference type="Gene3D" id="1.20.144.10">
    <property type="entry name" value="Phosphatidic acid phosphatase type 2/haloperoxidase"/>
    <property type="match status" value="2"/>
</dbReference>
<dbReference type="PANTHER" id="PTHR14969">
    <property type="entry name" value="SPHINGOSINE-1-PHOSPHATE PHOSPHOHYDROLASE"/>
    <property type="match status" value="1"/>
</dbReference>
<protein>
    <submittedName>
        <fullName evidence="3">Phosphatase PAP2 family protein</fullName>
    </submittedName>
</protein>
<dbReference type="AlphaFoldDB" id="A0A4Y6PQG2"/>
<feature type="transmembrane region" description="Helical" evidence="1">
    <location>
        <begin position="111"/>
        <end position="133"/>
    </location>
</feature>
<gene>
    <name evidence="3" type="ORF">FIV42_07370</name>
</gene>
<dbReference type="InterPro" id="IPR036938">
    <property type="entry name" value="PAP2/HPO_sf"/>
</dbReference>
<keyword evidence="1" id="KW-1133">Transmembrane helix</keyword>
<accession>A0A5B8Y7W2</accession>
<evidence type="ECO:0000313" key="3">
    <source>
        <dbReference type="EMBL" id="QDG50558.1"/>
    </source>
</evidence>
<reference evidence="3 4" key="1">
    <citation type="submission" date="2019-06" db="EMBL/GenBank/DDBJ databases">
        <title>Persicimonas caeni gen. nov., sp. nov., a predatory bacterium isolated from solar saltern.</title>
        <authorList>
            <person name="Wang S."/>
        </authorList>
    </citation>
    <scope>NUCLEOTIDE SEQUENCE [LARGE SCALE GENOMIC DNA]</scope>
    <source>
        <strain evidence="3 4">YN101</strain>
    </source>
</reference>
<feature type="transmembrane region" description="Helical" evidence="1">
    <location>
        <begin position="21"/>
        <end position="38"/>
    </location>
</feature>
<dbReference type="InterPro" id="IPR000326">
    <property type="entry name" value="PAP2/HPO"/>
</dbReference>
<name>A0A4Y6PQG2_PERCE</name>
<proteinExistence type="predicted"/>
<dbReference type="OrthoDB" id="9801622at2"/>
<accession>A0A4Y6PQG2</accession>
<feature type="transmembrane region" description="Helical" evidence="1">
    <location>
        <begin position="153"/>
        <end position="174"/>
    </location>
</feature>
<dbReference type="Pfam" id="PF01569">
    <property type="entry name" value="PAP2"/>
    <property type="match status" value="1"/>
</dbReference>
<evidence type="ECO:0000259" key="2">
    <source>
        <dbReference type="SMART" id="SM00014"/>
    </source>
</evidence>
<dbReference type="Proteomes" id="UP000315995">
    <property type="component" value="Chromosome"/>
</dbReference>
<dbReference type="CDD" id="cd03392">
    <property type="entry name" value="PAP2_like_2"/>
    <property type="match status" value="1"/>
</dbReference>
<feature type="transmembrane region" description="Helical" evidence="1">
    <location>
        <begin position="210"/>
        <end position="230"/>
    </location>
</feature>
<dbReference type="EMBL" id="CP041186">
    <property type="protein sequence ID" value="QDG50558.1"/>
    <property type="molecule type" value="Genomic_DNA"/>
</dbReference>
<feature type="transmembrane region" description="Helical" evidence="1">
    <location>
        <begin position="82"/>
        <end position="104"/>
    </location>
</feature>
<keyword evidence="4" id="KW-1185">Reference proteome</keyword>
<dbReference type="SMART" id="SM00014">
    <property type="entry name" value="acidPPc"/>
    <property type="match status" value="1"/>
</dbReference>
<dbReference type="PANTHER" id="PTHR14969:SF13">
    <property type="entry name" value="AT30094P"/>
    <property type="match status" value="1"/>
</dbReference>
<feature type="transmembrane region" description="Helical" evidence="1">
    <location>
        <begin position="181"/>
        <end position="204"/>
    </location>
</feature>